<sequence>MLTAQDEVEVLGVTYNFGLVFRIYIKQLARQALRKLASLRSLSRFLDDNGCYIRTYEHKKGGKLQVDARPIRGSP</sequence>
<proteinExistence type="predicted"/>
<evidence type="ECO:0000313" key="2">
    <source>
        <dbReference type="Proteomes" id="UP000324222"/>
    </source>
</evidence>
<reference evidence="1 2" key="1">
    <citation type="submission" date="2019-05" db="EMBL/GenBank/DDBJ databases">
        <title>Another draft genome of Portunus trituberculatus and its Hox gene families provides insights of decapod evolution.</title>
        <authorList>
            <person name="Jeong J.-H."/>
            <person name="Song I."/>
            <person name="Kim S."/>
            <person name="Choi T."/>
            <person name="Kim D."/>
            <person name="Ryu S."/>
            <person name="Kim W."/>
        </authorList>
    </citation>
    <scope>NUCLEOTIDE SEQUENCE [LARGE SCALE GENOMIC DNA]</scope>
    <source>
        <tissue evidence="1">Muscle</tissue>
    </source>
</reference>
<organism evidence="1 2">
    <name type="scientific">Portunus trituberculatus</name>
    <name type="common">Swimming crab</name>
    <name type="synonym">Neptunus trituberculatus</name>
    <dbReference type="NCBI Taxonomy" id="210409"/>
    <lineage>
        <taxon>Eukaryota</taxon>
        <taxon>Metazoa</taxon>
        <taxon>Ecdysozoa</taxon>
        <taxon>Arthropoda</taxon>
        <taxon>Crustacea</taxon>
        <taxon>Multicrustacea</taxon>
        <taxon>Malacostraca</taxon>
        <taxon>Eumalacostraca</taxon>
        <taxon>Eucarida</taxon>
        <taxon>Decapoda</taxon>
        <taxon>Pleocyemata</taxon>
        <taxon>Brachyura</taxon>
        <taxon>Eubrachyura</taxon>
        <taxon>Portunoidea</taxon>
        <taxon>Portunidae</taxon>
        <taxon>Portuninae</taxon>
        <taxon>Portunus</taxon>
    </lineage>
</organism>
<dbReference type="AlphaFoldDB" id="A0A5B7GW25"/>
<keyword evidence="2" id="KW-1185">Reference proteome</keyword>
<gene>
    <name evidence="1" type="ORF">E2C01_055628</name>
</gene>
<name>A0A5B7GW25_PORTR</name>
<comment type="caution">
    <text evidence="1">The sequence shown here is derived from an EMBL/GenBank/DDBJ whole genome shotgun (WGS) entry which is preliminary data.</text>
</comment>
<dbReference type="Proteomes" id="UP000324222">
    <property type="component" value="Unassembled WGS sequence"/>
</dbReference>
<dbReference type="EMBL" id="VSRR010018647">
    <property type="protein sequence ID" value="MPC61555.1"/>
    <property type="molecule type" value="Genomic_DNA"/>
</dbReference>
<evidence type="ECO:0000313" key="1">
    <source>
        <dbReference type="EMBL" id="MPC61555.1"/>
    </source>
</evidence>
<protein>
    <submittedName>
        <fullName evidence="1">Uncharacterized protein</fullName>
    </submittedName>
</protein>
<accession>A0A5B7GW25</accession>